<organism evidence="1 2">
    <name type="scientific">Piscinibacter gummiphilus</name>
    <dbReference type="NCBI Taxonomy" id="946333"/>
    <lineage>
        <taxon>Bacteria</taxon>
        <taxon>Pseudomonadati</taxon>
        <taxon>Pseudomonadota</taxon>
        <taxon>Betaproteobacteria</taxon>
        <taxon>Burkholderiales</taxon>
        <taxon>Sphaerotilaceae</taxon>
        <taxon>Piscinibacter</taxon>
    </lineage>
</organism>
<keyword evidence="2" id="KW-1185">Reference proteome</keyword>
<accession>A0ABZ0CVM8</accession>
<sequence length="64" mass="7016">MPNDEWLEDVRRWYYGGSPPAAEAADVDANAATPVELGYEAAHPALQARHWPDAASVRGENRPV</sequence>
<evidence type="ECO:0000313" key="2">
    <source>
        <dbReference type="Proteomes" id="UP001303946"/>
    </source>
</evidence>
<dbReference type="Proteomes" id="UP001303946">
    <property type="component" value="Chromosome"/>
</dbReference>
<gene>
    <name evidence="1" type="ORF">RXV79_02870</name>
</gene>
<proteinExistence type="predicted"/>
<name>A0ABZ0CVM8_9BURK</name>
<evidence type="ECO:0000313" key="1">
    <source>
        <dbReference type="EMBL" id="WOB09005.1"/>
    </source>
</evidence>
<dbReference type="RefSeq" id="WP_316701956.1">
    <property type="nucleotide sequence ID" value="NZ_CP136336.1"/>
</dbReference>
<reference evidence="1 2" key="1">
    <citation type="submission" date="2023-10" db="EMBL/GenBank/DDBJ databases">
        <title>Bacteria for the degradation of biodegradable plastic PBAT(Polybutylene adipate terephthalate).</title>
        <authorList>
            <person name="Weon H.-Y."/>
            <person name="Yeon J."/>
        </authorList>
    </citation>
    <scope>NUCLEOTIDE SEQUENCE [LARGE SCALE GENOMIC DNA]</scope>
    <source>
        <strain evidence="1 2">SBD 7-3</strain>
    </source>
</reference>
<protein>
    <submittedName>
        <fullName evidence="1">Uncharacterized protein</fullName>
    </submittedName>
</protein>
<dbReference type="EMBL" id="CP136336">
    <property type="protein sequence ID" value="WOB09005.1"/>
    <property type="molecule type" value="Genomic_DNA"/>
</dbReference>